<dbReference type="EMBL" id="BJVY01000060">
    <property type="protein sequence ID" value="GEL75065.1"/>
    <property type="molecule type" value="Genomic_DNA"/>
</dbReference>
<reference evidence="1 2" key="1">
    <citation type="submission" date="2019-07" db="EMBL/GenBank/DDBJ databases">
        <title>Whole genome shotgun sequence of Myxococcus virescens NBRC 100334.</title>
        <authorList>
            <person name="Hosoyama A."/>
            <person name="Uohara A."/>
            <person name="Ohji S."/>
            <person name="Ichikawa N."/>
        </authorList>
    </citation>
    <scope>NUCLEOTIDE SEQUENCE [LARGE SCALE GENOMIC DNA]</scope>
    <source>
        <strain evidence="1 2">NBRC 100334</strain>
    </source>
</reference>
<protein>
    <submittedName>
        <fullName evidence="1">Uncharacterized protein</fullName>
    </submittedName>
</protein>
<accession>A0A511HNW7</accession>
<evidence type="ECO:0000313" key="2">
    <source>
        <dbReference type="Proteomes" id="UP000321224"/>
    </source>
</evidence>
<dbReference type="AlphaFoldDB" id="A0A511HNW7"/>
<gene>
    <name evidence="1" type="ORF">MVI01_68490</name>
</gene>
<name>A0A511HNW7_9BACT</name>
<evidence type="ECO:0000313" key="1">
    <source>
        <dbReference type="EMBL" id="GEL75065.1"/>
    </source>
</evidence>
<comment type="caution">
    <text evidence="1">The sequence shown here is derived from an EMBL/GenBank/DDBJ whole genome shotgun (WGS) entry which is preliminary data.</text>
</comment>
<proteinExistence type="predicted"/>
<sequence length="104" mass="11268">MFPLRAGPIRQVRFPCNALQMWTRYSRAHGHAMTAATAKPDTSTEFAAPTDALGRKKARDALAMEHDDLMHSLMQGPCGRCPCMSMNSIRVTPPGTRLSAAGAP</sequence>
<organism evidence="1 2">
    <name type="scientific">Myxococcus virescens</name>
    <dbReference type="NCBI Taxonomy" id="83456"/>
    <lineage>
        <taxon>Bacteria</taxon>
        <taxon>Pseudomonadati</taxon>
        <taxon>Myxococcota</taxon>
        <taxon>Myxococcia</taxon>
        <taxon>Myxococcales</taxon>
        <taxon>Cystobacterineae</taxon>
        <taxon>Myxococcaceae</taxon>
        <taxon>Myxococcus</taxon>
    </lineage>
</organism>
<dbReference type="Proteomes" id="UP000321224">
    <property type="component" value="Unassembled WGS sequence"/>
</dbReference>